<dbReference type="Proteomes" id="UP001302949">
    <property type="component" value="Unassembled WGS sequence"/>
</dbReference>
<keyword evidence="2" id="KW-1185">Reference proteome</keyword>
<name>A0ABU5Q9E8_9BACT</name>
<evidence type="ECO:0000313" key="1">
    <source>
        <dbReference type="EMBL" id="MEA5139460.1"/>
    </source>
</evidence>
<dbReference type="NCBIfam" id="NF033711">
    <property type="entry name" value="T9SS_PorQ"/>
    <property type="match status" value="1"/>
</dbReference>
<gene>
    <name evidence="1" type="primary">porQ</name>
    <name evidence="1" type="ORF">VB248_09955</name>
</gene>
<reference evidence="1 2" key="1">
    <citation type="submission" date="2023-12" db="EMBL/GenBank/DDBJ databases">
        <title>Novel species of the genus Arcicella isolated from rivers.</title>
        <authorList>
            <person name="Lu H."/>
        </authorList>
    </citation>
    <scope>NUCLEOTIDE SEQUENCE [LARGE SCALE GENOMIC DNA]</scope>
    <source>
        <strain evidence="1 2">KCTC 23307</strain>
    </source>
</reference>
<dbReference type="NCBIfam" id="NF033709">
    <property type="entry name" value="PorV_fam"/>
    <property type="match status" value="1"/>
</dbReference>
<sequence length="344" mass="37804">MRSTCIWIFFMIFFLSIFSKSMAQIGGNSSFSFLTIPANPQTMALGGINVSNTSKDVNAIFQNPALLDTSEHNLLAVNYLPYFAGVNYSSAAYARKIHKQIVAIGVQSIAYNNFQQTDAAGVVLGQFTANDVALTLSSAKTQGNITFGGNLKYVSSVIESYSSVAVLMDFGAIFKHPKQTLSFGLSVKNVGLAFKSYTNFDKPNLPFDVQAGISFKPKYMPVYFSLTAHHLYKYDIAYLDKSIVTKDLNGNVIETTISPVDKIARHLVFGAELLLSKNFHALIGYNHQRSAELSQQKVGGFSGFSLGFLVHTKFLNFTYSYSGYNVAGNLNSFGLVCDFNRIIK</sequence>
<organism evidence="1 2">
    <name type="scientific">Arcicella rigui</name>
    <dbReference type="NCBI Taxonomy" id="797020"/>
    <lineage>
        <taxon>Bacteria</taxon>
        <taxon>Pseudomonadati</taxon>
        <taxon>Bacteroidota</taxon>
        <taxon>Cytophagia</taxon>
        <taxon>Cytophagales</taxon>
        <taxon>Flectobacillaceae</taxon>
        <taxon>Arcicella</taxon>
    </lineage>
</organism>
<comment type="caution">
    <text evidence="1">The sequence shown here is derived from an EMBL/GenBank/DDBJ whole genome shotgun (WGS) entry which is preliminary data.</text>
</comment>
<protein>
    <submittedName>
        <fullName evidence="1">Type IX secretion system protein PorQ</fullName>
    </submittedName>
</protein>
<proteinExistence type="predicted"/>
<dbReference type="EMBL" id="JAYFUM010000010">
    <property type="protein sequence ID" value="MEA5139460.1"/>
    <property type="molecule type" value="Genomic_DNA"/>
</dbReference>
<accession>A0ABU5Q9E8</accession>
<dbReference type="RefSeq" id="WP_323296622.1">
    <property type="nucleotide sequence ID" value="NZ_JAYFUM010000010.1"/>
</dbReference>
<evidence type="ECO:0000313" key="2">
    <source>
        <dbReference type="Proteomes" id="UP001302949"/>
    </source>
</evidence>